<dbReference type="PANTHER" id="PTHR33787">
    <property type="match status" value="1"/>
</dbReference>
<dbReference type="Proteomes" id="UP001157974">
    <property type="component" value="Unassembled WGS sequence"/>
</dbReference>
<dbReference type="PANTHER" id="PTHR33787:SF5">
    <property type="entry name" value="YCF20-LIKE PROTEIN"/>
    <property type="match status" value="1"/>
</dbReference>
<keyword evidence="5" id="KW-1185">Reference proteome</keyword>
<evidence type="ECO:0000256" key="1">
    <source>
        <dbReference type="ARBA" id="ARBA00009846"/>
    </source>
</evidence>
<sequence>MERCSFILPIGATHRASRRLVRRLVAEEDVKEQHQEVLNEGSVYKPTRARAVLALPRTIVKEAEFYFKERPRRLLTAGSIAVLMGFFGATSAATIIGSVADWDPLAAAVLLFWTETFTRIYYTSETKTIPMKLINAFKIGLVYEEASPLLPRSGSLDTRWNRLHTAREVVAGDIYESEPPFEALTSKRGYSLGYYKNPKALRNLVHRDLQSLAVRRSEKVGDALQGKVASR</sequence>
<keyword evidence="3" id="KW-0812">Transmembrane</keyword>
<evidence type="ECO:0000256" key="2">
    <source>
        <dbReference type="ARBA" id="ARBA00021534"/>
    </source>
</evidence>
<feature type="transmembrane region" description="Helical" evidence="3">
    <location>
        <begin position="74"/>
        <end position="99"/>
    </location>
</feature>
<accession>A0AAV8UNV0</accession>
<feature type="transmembrane region" description="Helical" evidence="3">
    <location>
        <begin position="105"/>
        <end position="122"/>
    </location>
</feature>
<dbReference type="AlphaFoldDB" id="A0AAV8UNV0"/>
<organism evidence="4 5">
    <name type="scientific">Rhodosorus marinus</name>
    <dbReference type="NCBI Taxonomy" id="101924"/>
    <lineage>
        <taxon>Eukaryota</taxon>
        <taxon>Rhodophyta</taxon>
        <taxon>Stylonematophyceae</taxon>
        <taxon>Stylonematales</taxon>
        <taxon>Stylonemataceae</taxon>
        <taxon>Rhodosorus</taxon>
    </lineage>
</organism>
<reference evidence="4 5" key="1">
    <citation type="journal article" date="2023" name="Nat. Commun.">
        <title>Origin of minicircular mitochondrial genomes in red algae.</title>
        <authorList>
            <person name="Lee Y."/>
            <person name="Cho C.H."/>
            <person name="Lee Y.M."/>
            <person name="Park S.I."/>
            <person name="Yang J.H."/>
            <person name="West J.A."/>
            <person name="Bhattacharya D."/>
            <person name="Yoon H.S."/>
        </authorList>
    </citation>
    <scope>NUCLEOTIDE SEQUENCE [LARGE SCALE GENOMIC DNA]</scope>
    <source>
        <strain evidence="4 5">CCMP1338</strain>
        <tissue evidence="4">Whole cell</tissue>
    </source>
</reference>
<dbReference type="InterPro" id="IPR007572">
    <property type="entry name" value="Uncharacterised_Ycf20"/>
</dbReference>
<name>A0AAV8UNV0_9RHOD</name>
<gene>
    <name evidence="4" type="ORF">NDN08_000703</name>
</gene>
<comment type="similarity">
    <text evidence="1">Belongs to the ycf20 family.</text>
</comment>
<evidence type="ECO:0000313" key="5">
    <source>
        <dbReference type="Proteomes" id="UP001157974"/>
    </source>
</evidence>
<protein>
    <recommendedName>
        <fullName evidence="2">Uncharacterized protein ycf20</fullName>
    </recommendedName>
</protein>
<evidence type="ECO:0000256" key="3">
    <source>
        <dbReference type="SAM" id="Phobius"/>
    </source>
</evidence>
<proteinExistence type="inferred from homology"/>
<keyword evidence="3" id="KW-0472">Membrane</keyword>
<comment type="caution">
    <text evidence="4">The sequence shown here is derived from an EMBL/GenBank/DDBJ whole genome shotgun (WGS) entry which is preliminary data.</text>
</comment>
<dbReference type="EMBL" id="JAMWBK010000006">
    <property type="protein sequence ID" value="KAJ8904176.1"/>
    <property type="molecule type" value="Genomic_DNA"/>
</dbReference>
<evidence type="ECO:0000313" key="4">
    <source>
        <dbReference type="EMBL" id="KAJ8904176.1"/>
    </source>
</evidence>
<keyword evidence="3" id="KW-1133">Transmembrane helix</keyword>
<dbReference type="Pfam" id="PF04483">
    <property type="entry name" value="DUF565"/>
    <property type="match status" value="1"/>
</dbReference>